<keyword evidence="2" id="KW-1185">Reference proteome</keyword>
<evidence type="ECO:0000313" key="1">
    <source>
        <dbReference type="EMBL" id="MEQ3541111.1"/>
    </source>
</evidence>
<evidence type="ECO:0000313" key="2">
    <source>
        <dbReference type="Proteomes" id="UP001464923"/>
    </source>
</evidence>
<accession>A0ABV1JZL0</accession>
<proteinExistence type="predicted"/>
<protein>
    <submittedName>
        <fullName evidence="1">Uncharacterized protein</fullName>
    </submittedName>
</protein>
<dbReference type="EMBL" id="JBEDNP010000012">
    <property type="protein sequence ID" value="MEQ3541111.1"/>
    <property type="molecule type" value="Genomic_DNA"/>
</dbReference>
<reference evidence="1 2" key="1">
    <citation type="submission" date="2024-03" db="EMBL/GenBank/DDBJ databases">
        <title>Draft genome sequence of Pseudonocardia tropica JCM 19149.</title>
        <authorList>
            <person name="Butdee W."/>
            <person name="Duangmal K."/>
        </authorList>
    </citation>
    <scope>NUCLEOTIDE SEQUENCE [LARGE SCALE GENOMIC DNA]</scope>
    <source>
        <strain evidence="1 2">JCM 19149</strain>
    </source>
</reference>
<organism evidence="1 2">
    <name type="scientific">Pseudonocardia tropica</name>
    <dbReference type="NCBI Taxonomy" id="681289"/>
    <lineage>
        <taxon>Bacteria</taxon>
        <taxon>Bacillati</taxon>
        <taxon>Actinomycetota</taxon>
        <taxon>Actinomycetes</taxon>
        <taxon>Pseudonocardiales</taxon>
        <taxon>Pseudonocardiaceae</taxon>
        <taxon>Pseudonocardia</taxon>
    </lineage>
</organism>
<name>A0ABV1JZL0_9PSEU</name>
<dbReference type="Proteomes" id="UP001464923">
    <property type="component" value="Unassembled WGS sequence"/>
</dbReference>
<sequence length="93" mass="9797">MPDQNKSVQRMQVGPVTTVDTESGTVLIEQGIERFETSIGVEPGAWTAPRPVVTMTYGEGKTRQMAAPEAEALGRALMLSAAASAHAAEVNTP</sequence>
<dbReference type="RefSeq" id="WP_345644901.1">
    <property type="nucleotide sequence ID" value="NZ_BAABLY010000027.1"/>
</dbReference>
<gene>
    <name evidence="1" type="ORF">WHI96_20060</name>
</gene>
<comment type="caution">
    <text evidence="1">The sequence shown here is derived from an EMBL/GenBank/DDBJ whole genome shotgun (WGS) entry which is preliminary data.</text>
</comment>